<comment type="caution">
    <text evidence="3">The sequence shown here is derived from an EMBL/GenBank/DDBJ whole genome shotgun (WGS) entry which is preliminary data.</text>
</comment>
<keyword evidence="2" id="KW-1133">Transmembrane helix</keyword>
<evidence type="ECO:0000256" key="1">
    <source>
        <dbReference type="SAM" id="Coils"/>
    </source>
</evidence>
<evidence type="ECO:0000313" key="3">
    <source>
        <dbReference type="EMBL" id="RRR65596.1"/>
    </source>
</evidence>
<dbReference type="AlphaFoldDB" id="A0A426TQP1"/>
<feature type="transmembrane region" description="Helical" evidence="2">
    <location>
        <begin position="252"/>
        <end position="273"/>
    </location>
</feature>
<dbReference type="CDD" id="cd07177">
    <property type="entry name" value="terB_like"/>
    <property type="match status" value="1"/>
</dbReference>
<keyword evidence="2" id="KW-0812">Transmembrane</keyword>
<evidence type="ECO:0000256" key="2">
    <source>
        <dbReference type="SAM" id="Phobius"/>
    </source>
</evidence>
<organism evidence="3 4">
    <name type="scientific">Candidatus Viridilinea halotolerans</name>
    <dbReference type="NCBI Taxonomy" id="2491704"/>
    <lineage>
        <taxon>Bacteria</taxon>
        <taxon>Bacillati</taxon>
        <taxon>Chloroflexota</taxon>
        <taxon>Chloroflexia</taxon>
        <taxon>Chloroflexales</taxon>
        <taxon>Chloroflexineae</taxon>
        <taxon>Oscillochloridaceae</taxon>
        <taxon>Candidatus Viridilinea</taxon>
    </lineage>
</organism>
<dbReference type="InterPro" id="IPR029024">
    <property type="entry name" value="TerB-like"/>
</dbReference>
<dbReference type="Proteomes" id="UP000280307">
    <property type="component" value="Unassembled WGS sequence"/>
</dbReference>
<evidence type="ECO:0000313" key="4">
    <source>
        <dbReference type="Proteomes" id="UP000280307"/>
    </source>
</evidence>
<gene>
    <name evidence="3" type="ORF">EI684_22725</name>
</gene>
<proteinExistence type="predicted"/>
<keyword evidence="1" id="KW-0175">Coiled coil</keyword>
<dbReference type="EMBL" id="RSAS01000933">
    <property type="protein sequence ID" value="RRR65596.1"/>
    <property type="molecule type" value="Genomic_DNA"/>
</dbReference>
<dbReference type="SUPFAM" id="SSF158682">
    <property type="entry name" value="TerB-like"/>
    <property type="match status" value="1"/>
</dbReference>
<name>A0A426TQP1_9CHLR</name>
<sequence>MNDFWDDLGKTLDKAQRKLDAARKDAERLAQEVATQAEQGFNEVFEQVQQAVGDVLPSEVVQIAALPEQQRVAYAGVLYALANSDGSLDREELQLIIDLVDFEGLSTNGRALLYSYIITPPAFSATLAAFRAAPEEVRYALMLNLVEIAWANDMLDPRQDTMLEAARQALMVSDAQYRAIWRFMRELRAIRLRGQNDRAAAQATKLAAAGLAAVGVPIAAVYVSGSVLGLSAAGITSGLAALGLGLGMVPGIGVAVLLGTGVFLGVQTLLAGASTQQQDKLRNQINKRTKMVIGHLEAMIALLNQQIPAVATAADTRANGMQLATLYARRRALQQIIARRRALAESLGGEEGA</sequence>
<dbReference type="Gene3D" id="1.10.3680.10">
    <property type="entry name" value="TerB-like"/>
    <property type="match status" value="1"/>
</dbReference>
<feature type="transmembrane region" description="Helical" evidence="2">
    <location>
        <begin position="206"/>
        <end position="232"/>
    </location>
</feature>
<reference evidence="3 4" key="1">
    <citation type="submission" date="2018-12" db="EMBL/GenBank/DDBJ databases">
        <title>Genome Sequence of Candidatus Viridilinea halotolerans isolated from saline sulfide-rich spring.</title>
        <authorList>
            <person name="Grouzdev D.S."/>
            <person name="Burganskaya E.I."/>
            <person name="Krutkina M.S."/>
            <person name="Sukhacheva M.V."/>
            <person name="Gorlenko V.M."/>
        </authorList>
    </citation>
    <scope>NUCLEOTIDE SEQUENCE [LARGE SCALE GENOMIC DNA]</scope>
    <source>
        <strain evidence="3">Chok-6</strain>
    </source>
</reference>
<keyword evidence="2" id="KW-0472">Membrane</keyword>
<protein>
    <submittedName>
        <fullName evidence="3">TerB family tellurite resistance protein</fullName>
    </submittedName>
</protein>
<accession>A0A426TQP1</accession>
<feature type="coiled-coil region" evidence="1">
    <location>
        <begin position="5"/>
        <end position="39"/>
    </location>
</feature>